<reference evidence="4" key="1">
    <citation type="submission" date="2016-10" db="EMBL/GenBank/DDBJ databases">
        <authorList>
            <person name="Varghese N."/>
            <person name="Submissions S."/>
        </authorList>
    </citation>
    <scope>NUCLEOTIDE SEQUENCE [LARGE SCALE GENOMIC DNA]</scope>
    <source>
        <strain evidence="4">IBRC-M 10760</strain>
    </source>
</reference>
<accession>A0A1G7NWG0</accession>
<organism evidence="3 4">
    <name type="scientific">Halorientalis regularis</name>
    <dbReference type="NCBI Taxonomy" id="660518"/>
    <lineage>
        <taxon>Archaea</taxon>
        <taxon>Methanobacteriati</taxon>
        <taxon>Methanobacteriota</taxon>
        <taxon>Stenosarchaea group</taxon>
        <taxon>Halobacteria</taxon>
        <taxon>Halobacteriales</taxon>
        <taxon>Haloarculaceae</taxon>
        <taxon>Halorientalis</taxon>
    </lineage>
</organism>
<evidence type="ECO:0000313" key="4">
    <source>
        <dbReference type="Proteomes" id="UP000199076"/>
    </source>
</evidence>
<dbReference type="OrthoDB" id="187327at2157"/>
<keyword evidence="4" id="KW-1185">Reference proteome</keyword>
<dbReference type="STRING" id="660518.SAMN05216218_109149"/>
<evidence type="ECO:0000313" key="3">
    <source>
        <dbReference type="EMBL" id="SDF77699.1"/>
    </source>
</evidence>
<protein>
    <recommendedName>
        <fullName evidence="2">DUF4397 domain-containing protein</fullName>
    </recommendedName>
</protein>
<dbReference type="Pfam" id="PF14344">
    <property type="entry name" value="DUF4397"/>
    <property type="match status" value="1"/>
</dbReference>
<feature type="domain" description="DUF4397" evidence="2">
    <location>
        <begin position="29"/>
        <end position="144"/>
    </location>
</feature>
<dbReference type="EMBL" id="FNBK01000009">
    <property type="protein sequence ID" value="SDF77699.1"/>
    <property type="molecule type" value="Genomic_DNA"/>
</dbReference>
<dbReference type="InterPro" id="IPR025510">
    <property type="entry name" value="DUF4397"/>
</dbReference>
<evidence type="ECO:0000259" key="2">
    <source>
        <dbReference type="Pfam" id="PF14344"/>
    </source>
</evidence>
<evidence type="ECO:0000256" key="1">
    <source>
        <dbReference type="SAM" id="MobiDB-lite"/>
    </source>
</evidence>
<gene>
    <name evidence="3" type="ORF">SAMN05216218_109149</name>
</gene>
<dbReference type="Proteomes" id="UP000199076">
    <property type="component" value="Unassembled WGS sequence"/>
</dbReference>
<dbReference type="AlphaFoldDB" id="A0A1G7NWG0"/>
<proteinExistence type="predicted"/>
<sequence length="237" mass="24925">MGTGTAAVAGLSGTASARFGDDEDEDDPAEVRVIHASPDAPAVDVFVGGNPVLEDVPFKTVSDYLELEPGSYDVAVAPADAGVGSAVIDTEVTVEADTDYTVAATGRLADIQATVLVDDNDDDFPPLPRVRVVHLSPDAPAVDVVKDAFFGDLELVEDLEFRGQSEYLDLLPLEYDLSVRPAGGDESVFDFSADTDVGATYTAFAVGLLEPPEDADNQAFDVVLAEDVAPLSERFGR</sequence>
<name>A0A1G7NWG0_9EURY</name>
<feature type="region of interest" description="Disordered" evidence="1">
    <location>
        <begin position="1"/>
        <end position="28"/>
    </location>
</feature>